<protein>
    <recommendedName>
        <fullName evidence="3">TonB-dependent receptor plug domain-containing protein</fullName>
    </recommendedName>
</protein>
<reference evidence="1 2" key="1">
    <citation type="submission" date="2023-09" db="EMBL/GenBank/DDBJ databases">
        <authorList>
            <person name="Rey-Velasco X."/>
        </authorList>
    </citation>
    <scope>NUCLEOTIDE SEQUENCE [LARGE SCALE GENOMIC DNA]</scope>
    <source>
        <strain evidence="1 2">W332</strain>
    </source>
</reference>
<sequence>MQAISIIRKEFLSKLTQVLFICAILSIANTNAQQIDIADSFEDYHSAPRELAYVHLNKSVYIEGEMLGFKAYVLDKNTKQLSPNTSNLYCTISDEEGNILKKKLVYVNNGVANNVFNVDDSLSTGIYTFKAYTNWMRNFKEANHFEQTFKVLDADNNAKIESVKSSNLSVDLQTLGEGGHILYDVSNNIGIVAKNELGYGVGNATGRIKDDNGNVVSEFTLNEVGIAKTLFTPSQGNQYTIELDLADEVVSEPISSIESIGLNLQLMRAKDRVLLEFKTNSASLSMIKEKVFKLALHNDSEIKISDFRFDEDQRLVMAYPMNELYSGINIFTVFDEDNKPVLERLFFNNQGIKRQKVSKTSLNVEVDSLVISLKLPDFKPEDYSSLSVSVLPSNTASYNHHNSILSQTYIQPYIKGAIENGHNYFKDSSRATMYNLDLLMLTQGWSSYNWDEIFNYNEVFAYPFERGIDVVANVNGKKGKGNYIVYPLENSKTKLFELSDTDKVFTAKSLIPTEDDLFRIGFLELQKDKFKNKPSLYLQFYPSEFADYSNTFSSIKEADVFRDNQIAIPNSLESWKNAEELDEVVITTDVSESRAEKLANKAVNSKVDIIEDYERRPGLRVDLYLQRLGWSTQYDYFSGTLSIINPRITWKDPVPLVYLDDALLTTSGSNSDFSLLTFITMDVVDYIEYELYGIGGGIRGGAGFIKIYTKQNNIPLNKAENVVTYDVPLRFSNAKRFYTPKYQYYNTKFFKEYGVIGWVPNLKPDDNGNLEFYIYDTKAENINLYIEGVVNGNSFVSETLIINTED</sequence>
<dbReference type="Proteomes" id="UP001259492">
    <property type="component" value="Unassembled WGS sequence"/>
</dbReference>
<evidence type="ECO:0000313" key="2">
    <source>
        <dbReference type="Proteomes" id="UP001259492"/>
    </source>
</evidence>
<dbReference type="EMBL" id="JAVRIA010000002">
    <property type="protein sequence ID" value="MDT0557980.1"/>
    <property type="molecule type" value="Genomic_DNA"/>
</dbReference>
<dbReference type="Gene3D" id="2.60.40.1930">
    <property type="match status" value="1"/>
</dbReference>
<accession>A0ABU2YL57</accession>
<name>A0ABU2YL57_9FLAO</name>
<organism evidence="1 2">
    <name type="scientific">Microcosmobacter mediterraneus</name>
    <dbReference type="NCBI Taxonomy" id="3075607"/>
    <lineage>
        <taxon>Bacteria</taxon>
        <taxon>Pseudomonadati</taxon>
        <taxon>Bacteroidota</taxon>
        <taxon>Flavobacteriia</taxon>
        <taxon>Flavobacteriales</taxon>
        <taxon>Flavobacteriaceae</taxon>
        <taxon>Microcosmobacter</taxon>
    </lineage>
</organism>
<comment type="caution">
    <text evidence="1">The sequence shown here is derived from an EMBL/GenBank/DDBJ whole genome shotgun (WGS) entry which is preliminary data.</text>
</comment>
<gene>
    <name evidence="1" type="ORF">RM697_04945</name>
</gene>
<evidence type="ECO:0008006" key="3">
    <source>
        <dbReference type="Google" id="ProtNLM"/>
    </source>
</evidence>
<evidence type="ECO:0000313" key="1">
    <source>
        <dbReference type="EMBL" id="MDT0557980.1"/>
    </source>
</evidence>
<dbReference type="RefSeq" id="WP_311426752.1">
    <property type="nucleotide sequence ID" value="NZ_JAVRIA010000002.1"/>
</dbReference>
<keyword evidence="2" id="KW-1185">Reference proteome</keyword>
<proteinExistence type="predicted"/>